<sequence>MIRRTLLTLFLLLAPLGLLGGYLSGALRLPPEWDPRAPLDFRAEPNWMTGWKLARLKLQPESCFAAFEASGITPDRLPDRAADTSCPLVDTMRLQGESAVLSPARPVVTCPVAAAWLMFERHALQPAAEARFNSRVARVQHLGTYACRNVYGRATGRRSEHASANAIDIAGFTLANGREVRLPRDWDAEGGNGAFLRQVRDGACRFFGAVLGPDYNAAHRDHFHMEAGRWQRCS</sequence>
<gene>
    <name evidence="2" type="ORF">IAI61_08330</name>
</gene>
<comment type="caution">
    <text evidence="2">The sequence shown here is derived from an EMBL/GenBank/DDBJ whole genome shotgun (WGS) entry which is preliminary data.</text>
</comment>
<keyword evidence="3" id="KW-1185">Reference proteome</keyword>
<dbReference type="EMBL" id="JACTNG010000003">
    <property type="protein sequence ID" value="MBO1079035.1"/>
    <property type="molecule type" value="Genomic_DNA"/>
</dbReference>
<name>A0ABS3KNM3_9PROT</name>
<organism evidence="2 3">
    <name type="scientific">Roseomonas haemaphysalidis</name>
    <dbReference type="NCBI Taxonomy" id="2768162"/>
    <lineage>
        <taxon>Bacteria</taxon>
        <taxon>Pseudomonadati</taxon>
        <taxon>Pseudomonadota</taxon>
        <taxon>Alphaproteobacteria</taxon>
        <taxon>Acetobacterales</taxon>
        <taxon>Roseomonadaceae</taxon>
        <taxon>Roseomonas</taxon>
    </lineage>
</organism>
<protein>
    <submittedName>
        <fullName evidence="2">Extensin family protein</fullName>
    </submittedName>
</protein>
<proteinExistence type="predicted"/>
<evidence type="ECO:0000259" key="1">
    <source>
        <dbReference type="Pfam" id="PF06904"/>
    </source>
</evidence>
<dbReference type="RefSeq" id="WP_207416457.1">
    <property type="nucleotide sequence ID" value="NZ_CP061177.1"/>
</dbReference>
<dbReference type="Proteomes" id="UP001518989">
    <property type="component" value="Unassembled WGS sequence"/>
</dbReference>
<evidence type="ECO:0000313" key="2">
    <source>
        <dbReference type="EMBL" id="MBO1079035.1"/>
    </source>
</evidence>
<accession>A0ABS3KNM3</accession>
<evidence type="ECO:0000313" key="3">
    <source>
        <dbReference type="Proteomes" id="UP001518989"/>
    </source>
</evidence>
<dbReference type="Pfam" id="PF06904">
    <property type="entry name" value="Extensin-like_C"/>
    <property type="match status" value="1"/>
</dbReference>
<feature type="domain" description="Extensin-like C-terminal" evidence="1">
    <location>
        <begin position="62"/>
        <end position="233"/>
    </location>
</feature>
<reference evidence="2 3" key="1">
    <citation type="submission" date="2020-09" db="EMBL/GenBank/DDBJ databases">
        <title>Roseomonas.</title>
        <authorList>
            <person name="Zhu W."/>
        </authorList>
    </citation>
    <scope>NUCLEOTIDE SEQUENCE [LARGE SCALE GENOMIC DNA]</scope>
    <source>
        <strain evidence="2 3">573</strain>
    </source>
</reference>
<dbReference type="InterPro" id="IPR009683">
    <property type="entry name" value="Extensin-like_C"/>
</dbReference>